<sequence>MPPGLSSKHTTYCEALQAKAQWLLRKSIAPHILVQATRHGFSPYAIFMSIKDAVGAQRPLDPWQNSLALLLDGNKQGLPIREYVLLLQKKIRHLSEQGVAMPRPLVLSYLLHITNKPEWGPWRQFTTHNWQQFKALEDYPTPDDLMHEIVLQSSHIAGDPTHQAHAAVQGTQPKTGGGKALQAWWQAWSSLVSLQTLQRQPLERRVLEEVS</sequence>
<dbReference type="Proteomes" id="UP001175001">
    <property type="component" value="Unassembled WGS sequence"/>
</dbReference>
<proteinExistence type="predicted"/>
<dbReference type="EMBL" id="JAUJDW010000067">
    <property type="protein sequence ID" value="KAK0642762.1"/>
    <property type="molecule type" value="Genomic_DNA"/>
</dbReference>
<comment type="caution">
    <text evidence="1">The sequence shown here is derived from an EMBL/GenBank/DDBJ whole genome shotgun (WGS) entry which is preliminary data.</text>
</comment>
<protein>
    <submittedName>
        <fullName evidence="1">Uncharacterized protein</fullName>
    </submittedName>
</protein>
<gene>
    <name evidence="1" type="ORF">DIS24_g8704</name>
</gene>
<organism evidence="1 2">
    <name type="scientific">Lasiodiplodia hormozganensis</name>
    <dbReference type="NCBI Taxonomy" id="869390"/>
    <lineage>
        <taxon>Eukaryota</taxon>
        <taxon>Fungi</taxon>
        <taxon>Dikarya</taxon>
        <taxon>Ascomycota</taxon>
        <taxon>Pezizomycotina</taxon>
        <taxon>Dothideomycetes</taxon>
        <taxon>Dothideomycetes incertae sedis</taxon>
        <taxon>Botryosphaeriales</taxon>
        <taxon>Botryosphaeriaceae</taxon>
        <taxon>Lasiodiplodia</taxon>
    </lineage>
</organism>
<name>A0AA39Y0P7_9PEZI</name>
<evidence type="ECO:0000313" key="2">
    <source>
        <dbReference type="Proteomes" id="UP001175001"/>
    </source>
</evidence>
<keyword evidence="2" id="KW-1185">Reference proteome</keyword>
<dbReference type="AlphaFoldDB" id="A0AA39Y0P7"/>
<accession>A0AA39Y0P7</accession>
<evidence type="ECO:0000313" key="1">
    <source>
        <dbReference type="EMBL" id="KAK0642762.1"/>
    </source>
</evidence>
<reference evidence="1" key="1">
    <citation type="submission" date="2023-06" db="EMBL/GenBank/DDBJ databases">
        <title>Multi-omics analyses reveal the molecular pathogenesis toolkit of Lasiodiplodia hormozganensis, a cross-kingdom pathogen.</title>
        <authorList>
            <person name="Felix C."/>
            <person name="Meneses R."/>
            <person name="Goncalves M.F.M."/>
            <person name="Tilleman L."/>
            <person name="Duarte A.S."/>
            <person name="Jorrin-Novo J.V."/>
            <person name="Van De Peer Y."/>
            <person name="Deforce D."/>
            <person name="Van Nieuwerburgh F."/>
            <person name="Esteves A.C."/>
            <person name="Alves A."/>
        </authorList>
    </citation>
    <scope>NUCLEOTIDE SEQUENCE</scope>
    <source>
        <strain evidence="1">CBS 339.90</strain>
    </source>
</reference>